<evidence type="ECO:0000256" key="1">
    <source>
        <dbReference type="SAM" id="SignalP"/>
    </source>
</evidence>
<accession>A0A2N3L5D0</accession>
<dbReference type="InterPro" id="IPR005184">
    <property type="entry name" value="DUF306_Meta_HslJ"/>
</dbReference>
<protein>
    <recommendedName>
        <fullName evidence="2">DUF306 domain-containing protein</fullName>
    </recommendedName>
</protein>
<feature type="chain" id="PRO_5014884885" description="DUF306 domain-containing protein" evidence="1">
    <location>
        <begin position="22"/>
        <end position="154"/>
    </location>
</feature>
<feature type="signal peptide" evidence="1">
    <location>
        <begin position="1"/>
        <end position="21"/>
    </location>
</feature>
<evidence type="ECO:0000313" key="3">
    <source>
        <dbReference type="EMBL" id="PKR58011.1"/>
    </source>
</evidence>
<sequence>MLTVKSTTLSSIALASALLLAACTTTSRSENPGMASNWSAITGKDWQLSMVMDGSKTLTPMSPVLATANFTKDSKVVGSTGCNRYFGTYEENDGKLKLSPLGATQMMCVEDAMEIENAFNNAMEKVTDWQLAKDALVLSDTNGKPIMEFVPITP</sequence>
<dbReference type="AlphaFoldDB" id="A0A2N3L5D0"/>
<comment type="caution">
    <text evidence="3">The sequence shown here is derived from an EMBL/GenBank/DDBJ whole genome shotgun (WGS) entry which is preliminary data.</text>
</comment>
<dbReference type="PANTHER" id="PTHR35535">
    <property type="entry name" value="HEAT SHOCK PROTEIN HSLJ"/>
    <property type="match status" value="1"/>
</dbReference>
<evidence type="ECO:0000259" key="2">
    <source>
        <dbReference type="Pfam" id="PF03724"/>
    </source>
</evidence>
<dbReference type="PANTHER" id="PTHR35535:SF1">
    <property type="entry name" value="HEAT SHOCK PROTEIN HSLJ"/>
    <property type="match status" value="1"/>
</dbReference>
<dbReference type="InterPro" id="IPR038670">
    <property type="entry name" value="HslJ-like_sf"/>
</dbReference>
<dbReference type="Gene3D" id="2.40.128.270">
    <property type="match status" value="1"/>
</dbReference>
<dbReference type="InterPro" id="IPR053147">
    <property type="entry name" value="Hsp_HslJ-like"/>
</dbReference>
<reference evidence="3 4" key="1">
    <citation type="submission" date="2017-09" db="EMBL/GenBank/DDBJ databases">
        <title>Biodiversity and function of Thalassospira species in the particle-attached aromatic-hydrocarbon-degrading consortia from the surface seawater of the China South Sea.</title>
        <authorList>
            <person name="Dong C."/>
            <person name="Lai Q."/>
            <person name="Shao Z."/>
        </authorList>
    </citation>
    <scope>NUCLEOTIDE SEQUENCE [LARGE SCALE GENOMIC DNA]</scope>
    <source>
        <strain evidence="3 4">139Z-12</strain>
    </source>
</reference>
<gene>
    <name evidence="3" type="ORF">COO92_14795</name>
</gene>
<dbReference type="PROSITE" id="PS51257">
    <property type="entry name" value="PROKAR_LIPOPROTEIN"/>
    <property type="match status" value="1"/>
</dbReference>
<dbReference type="EMBL" id="NXGX01000005">
    <property type="protein sequence ID" value="PKR58011.1"/>
    <property type="molecule type" value="Genomic_DNA"/>
</dbReference>
<feature type="domain" description="DUF306" evidence="2">
    <location>
        <begin position="40"/>
        <end position="149"/>
    </location>
</feature>
<dbReference type="Proteomes" id="UP000233332">
    <property type="component" value="Unassembled WGS sequence"/>
</dbReference>
<proteinExistence type="predicted"/>
<keyword evidence="4" id="KW-1185">Reference proteome</keyword>
<keyword evidence="1" id="KW-0732">Signal</keyword>
<name>A0A2N3L5D0_9PROT</name>
<dbReference type="Pfam" id="PF03724">
    <property type="entry name" value="META"/>
    <property type="match status" value="1"/>
</dbReference>
<evidence type="ECO:0000313" key="4">
    <source>
        <dbReference type="Proteomes" id="UP000233332"/>
    </source>
</evidence>
<organism evidence="3 4">
    <name type="scientific">Thalassospira lohafexi</name>
    <dbReference type="NCBI Taxonomy" id="744227"/>
    <lineage>
        <taxon>Bacteria</taxon>
        <taxon>Pseudomonadati</taxon>
        <taxon>Pseudomonadota</taxon>
        <taxon>Alphaproteobacteria</taxon>
        <taxon>Rhodospirillales</taxon>
        <taxon>Thalassospiraceae</taxon>
        <taxon>Thalassospira</taxon>
    </lineage>
</organism>